<keyword evidence="6" id="KW-0812">Transmembrane</keyword>
<dbReference type="GO" id="GO:0009276">
    <property type="term" value="C:Gram-negative-bacterium-type cell wall"/>
    <property type="evidence" value="ECO:0007669"/>
    <property type="project" value="InterPro"/>
</dbReference>
<dbReference type="CDD" id="cd24017">
    <property type="entry name" value="ASKHA_T2SSL_N"/>
    <property type="match status" value="1"/>
</dbReference>
<dbReference type="SUPFAM" id="SSF53067">
    <property type="entry name" value="Actin-like ATPase domain"/>
    <property type="match status" value="1"/>
</dbReference>
<comment type="similarity">
    <text evidence="2 10">Belongs to the GSP L family.</text>
</comment>
<evidence type="ECO:0000256" key="10">
    <source>
        <dbReference type="PIRNR" id="PIRNR015761"/>
    </source>
</evidence>
<dbReference type="Gene3D" id="3.30.1360.100">
    <property type="entry name" value="General secretion pathway protein M, EpsM"/>
    <property type="match status" value="1"/>
</dbReference>
<dbReference type="EMBL" id="FOUE01000002">
    <property type="protein sequence ID" value="SFM25913.1"/>
    <property type="molecule type" value="Genomic_DNA"/>
</dbReference>
<comment type="function">
    <text evidence="10">Inner membrane component of the type II secretion system required for the energy-dependent secretion of extracellular factors such as proteases and toxins from the periplasm.</text>
</comment>
<comment type="subcellular location">
    <subcellularLocation>
        <location evidence="1">Cell inner membrane</location>
        <topology evidence="1">Single-pass membrane protein</topology>
    </subcellularLocation>
</comment>
<dbReference type="OrthoDB" id="7011844at2"/>
<evidence type="ECO:0000313" key="14">
    <source>
        <dbReference type="Proteomes" id="UP000198519"/>
    </source>
</evidence>
<keyword evidence="5" id="KW-0997">Cell inner membrane</keyword>
<dbReference type="Gene3D" id="3.30.420.380">
    <property type="match status" value="1"/>
</dbReference>
<dbReference type="AlphaFoldDB" id="A0A1I4PER2"/>
<dbReference type="STRING" id="488535.SAMN04487963_1959"/>
<dbReference type="GO" id="GO:0005886">
    <property type="term" value="C:plasma membrane"/>
    <property type="evidence" value="ECO:0007669"/>
    <property type="project" value="UniProtKB-SubCell"/>
</dbReference>
<evidence type="ECO:0000313" key="13">
    <source>
        <dbReference type="EMBL" id="SFM25913.1"/>
    </source>
</evidence>
<dbReference type="GO" id="GO:0015628">
    <property type="term" value="P:protein secretion by the type II secretion system"/>
    <property type="evidence" value="ECO:0007669"/>
    <property type="project" value="InterPro"/>
</dbReference>
<dbReference type="InterPro" id="IPR025691">
    <property type="entry name" value="GspL_pp_dom"/>
</dbReference>
<evidence type="ECO:0000256" key="6">
    <source>
        <dbReference type="ARBA" id="ARBA00022692"/>
    </source>
</evidence>
<evidence type="ECO:0000256" key="9">
    <source>
        <dbReference type="ARBA" id="ARBA00023136"/>
    </source>
</evidence>
<dbReference type="Pfam" id="PF12693">
    <property type="entry name" value="GspL_C"/>
    <property type="match status" value="1"/>
</dbReference>
<keyword evidence="14" id="KW-1185">Reference proteome</keyword>
<name>A0A1I4PER2_9GAMM</name>
<dbReference type="RefSeq" id="WP_092021953.1">
    <property type="nucleotide sequence ID" value="NZ_FOUE01000002.1"/>
</dbReference>
<evidence type="ECO:0000256" key="4">
    <source>
        <dbReference type="ARBA" id="ARBA00022475"/>
    </source>
</evidence>
<dbReference type="Pfam" id="PF05134">
    <property type="entry name" value="T2SSL"/>
    <property type="match status" value="1"/>
</dbReference>
<dbReference type="GO" id="GO:0015627">
    <property type="term" value="C:type II protein secretion system complex"/>
    <property type="evidence" value="ECO:0007669"/>
    <property type="project" value="InterPro"/>
</dbReference>
<protein>
    <recommendedName>
        <fullName evidence="10">Type II secretion system protein L</fullName>
        <shortName evidence="10">T2SS protein L</shortName>
    </recommendedName>
</protein>
<keyword evidence="8" id="KW-1133">Transmembrane helix</keyword>
<sequence length="434" mass="47733">MSYRLYVHCDRMITDESLASRDVVFNWVLVDAGGDVQAKGSDDTRDAIEQILVQNALDNVNMIGLIPGDEVLFCLADIPAKQSRYIRQALAFSVEEQLAQDVESMHLALGKRGDEGHRVAAIDRGAMTRWYQLLNDWENTRLTAIYPDAALLPVQGSGWSICLAGESALLSSAQGEWLRMKSANLAMFVGTLAMPREDEVIAEISVALYADQQSLDDYPAVEAELSSNGVISLNREVIDITPVELLAHSHFRHLCEPVNLCEGDFATDSRKTSALRPWRPLIAVACTWFVLQVGLEIGLGYYQQHQAEQLREQAMAIYRQHFPDDRRAHAGNIQRVLQGQLRVAGNQGGSSDFLSLIKQTGQQFEALPGKEAVTFSSLNYSQSRGELIVDLRADTFNKLSALRNGLVQQGLDADIGSVVNEASGARGRLTISGG</sequence>
<evidence type="ECO:0000256" key="7">
    <source>
        <dbReference type="ARBA" id="ARBA00022927"/>
    </source>
</evidence>
<evidence type="ECO:0000256" key="1">
    <source>
        <dbReference type="ARBA" id="ARBA00004377"/>
    </source>
</evidence>
<dbReference type="InterPro" id="IPR043129">
    <property type="entry name" value="ATPase_NBD"/>
</dbReference>
<keyword evidence="9" id="KW-0472">Membrane</keyword>
<evidence type="ECO:0000256" key="8">
    <source>
        <dbReference type="ARBA" id="ARBA00022989"/>
    </source>
</evidence>
<dbReference type="PIRSF" id="PIRSF015761">
    <property type="entry name" value="Protein_L"/>
    <property type="match status" value="1"/>
</dbReference>
<keyword evidence="4" id="KW-1003">Cell membrane</keyword>
<keyword evidence="7 10" id="KW-0653">Protein transport</keyword>
<organism evidence="13 14">
    <name type="scientific">Marinobacter zhejiangensis</name>
    <dbReference type="NCBI Taxonomy" id="488535"/>
    <lineage>
        <taxon>Bacteria</taxon>
        <taxon>Pseudomonadati</taxon>
        <taxon>Pseudomonadota</taxon>
        <taxon>Gammaproteobacteria</taxon>
        <taxon>Pseudomonadales</taxon>
        <taxon>Marinobacteraceae</taxon>
        <taxon>Marinobacter</taxon>
    </lineage>
</organism>
<reference evidence="14" key="1">
    <citation type="submission" date="2016-10" db="EMBL/GenBank/DDBJ databases">
        <authorList>
            <person name="Varghese N."/>
            <person name="Submissions S."/>
        </authorList>
    </citation>
    <scope>NUCLEOTIDE SEQUENCE [LARGE SCALE GENOMIC DNA]</scope>
    <source>
        <strain evidence="14">CGMCC 1.7061</strain>
    </source>
</reference>
<feature type="domain" description="GspL cytoplasmic actin-ATPase-like" evidence="11">
    <location>
        <begin position="61"/>
        <end position="189"/>
    </location>
</feature>
<dbReference type="NCBIfam" id="TIGR01709">
    <property type="entry name" value="typeII_sec_gspL"/>
    <property type="match status" value="1"/>
</dbReference>
<evidence type="ECO:0000256" key="5">
    <source>
        <dbReference type="ARBA" id="ARBA00022519"/>
    </source>
</evidence>
<dbReference type="InterPro" id="IPR007812">
    <property type="entry name" value="T2SS_protein-GspL"/>
</dbReference>
<dbReference type="InterPro" id="IPR024230">
    <property type="entry name" value="GspL_cyto_dom"/>
</dbReference>
<evidence type="ECO:0000259" key="11">
    <source>
        <dbReference type="Pfam" id="PF05134"/>
    </source>
</evidence>
<keyword evidence="3 10" id="KW-0813">Transport</keyword>
<evidence type="ECO:0000256" key="3">
    <source>
        <dbReference type="ARBA" id="ARBA00022448"/>
    </source>
</evidence>
<feature type="domain" description="GspL periplasmic" evidence="12">
    <location>
        <begin position="274"/>
        <end position="431"/>
    </location>
</feature>
<evidence type="ECO:0000256" key="2">
    <source>
        <dbReference type="ARBA" id="ARBA00005318"/>
    </source>
</evidence>
<proteinExistence type="inferred from homology"/>
<gene>
    <name evidence="13" type="ORF">SAMN04487963_1959</name>
</gene>
<accession>A0A1I4PER2</accession>
<evidence type="ECO:0000259" key="12">
    <source>
        <dbReference type="Pfam" id="PF12693"/>
    </source>
</evidence>
<dbReference type="Proteomes" id="UP000198519">
    <property type="component" value="Unassembled WGS sequence"/>
</dbReference>